<evidence type="ECO:0000313" key="2">
    <source>
        <dbReference type="EMBL" id="PQJ12311.1"/>
    </source>
</evidence>
<evidence type="ECO:0000313" key="3">
    <source>
        <dbReference type="Proteomes" id="UP000239872"/>
    </source>
</evidence>
<dbReference type="RefSeq" id="WP_105037195.1">
    <property type="nucleotide sequence ID" value="NZ_PPSL01000001.1"/>
</dbReference>
<organism evidence="2 3">
    <name type="scientific">Flavipsychrobacter stenotrophus</name>
    <dbReference type="NCBI Taxonomy" id="2077091"/>
    <lineage>
        <taxon>Bacteria</taxon>
        <taxon>Pseudomonadati</taxon>
        <taxon>Bacteroidota</taxon>
        <taxon>Chitinophagia</taxon>
        <taxon>Chitinophagales</taxon>
        <taxon>Chitinophagaceae</taxon>
        <taxon>Flavipsychrobacter</taxon>
    </lineage>
</organism>
<evidence type="ECO:0000256" key="1">
    <source>
        <dbReference type="SAM" id="Phobius"/>
    </source>
</evidence>
<protein>
    <recommendedName>
        <fullName evidence="4">DoxX family protein</fullName>
    </recommendedName>
</protein>
<dbReference type="AlphaFoldDB" id="A0A2S7T0A9"/>
<proteinExistence type="predicted"/>
<dbReference type="EMBL" id="PPSL01000001">
    <property type="protein sequence ID" value="PQJ12311.1"/>
    <property type="molecule type" value="Genomic_DNA"/>
</dbReference>
<dbReference type="OrthoDB" id="1122300at2"/>
<comment type="caution">
    <text evidence="2">The sequence shown here is derived from an EMBL/GenBank/DDBJ whole genome shotgun (WGS) entry which is preliminary data.</text>
</comment>
<name>A0A2S7T0A9_9BACT</name>
<accession>A0A2S7T0A9</accession>
<keyword evidence="1" id="KW-0812">Transmembrane</keyword>
<reference evidence="2 3" key="1">
    <citation type="submission" date="2018-01" db="EMBL/GenBank/DDBJ databases">
        <title>A novel member of the phylum Bacteroidetes isolated from glacier ice.</title>
        <authorList>
            <person name="Liu Q."/>
            <person name="Xin Y.-H."/>
        </authorList>
    </citation>
    <scope>NUCLEOTIDE SEQUENCE [LARGE SCALE GENOMIC DNA]</scope>
    <source>
        <strain evidence="2 3">RB1R16</strain>
    </source>
</reference>
<keyword evidence="1" id="KW-1133">Transmembrane helix</keyword>
<dbReference type="Proteomes" id="UP000239872">
    <property type="component" value="Unassembled WGS sequence"/>
</dbReference>
<keyword evidence="1" id="KW-0472">Membrane</keyword>
<sequence>MDKLLSFGRYLFPASFLLYVGLHLGKPDVEASFVPSFLPFPYFWNYFTLACICAFITSAFTGKFDKLAYTLMALYVLLMALLVHLPRAMGHGPETIGMAVDAARNQELEMVNFFRNIMVIGALLGYARFVAKDKRVVG</sequence>
<feature type="transmembrane region" description="Helical" evidence="1">
    <location>
        <begin position="43"/>
        <end position="60"/>
    </location>
</feature>
<feature type="transmembrane region" description="Helical" evidence="1">
    <location>
        <begin position="67"/>
        <end position="85"/>
    </location>
</feature>
<feature type="transmembrane region" description="Helical" evidence="1">
    <location>
        <begin position="113"/>
        <end position="131"/>
    </location>
</feature>
<gene>
    <name evidence="2" type="ORF">CJD36_000705</name>
</gene>
<keyword evidence="3" id="KW-1185">Reference proteome</keyword>
<evidence type="ECO:0008006" key="4">
    <source>
        <dbReference type="Google" id="ProtNLM"/>
    </source>
</evidence>